<dbReference type="RefSeq" id="WP_119754097.1">
    <property type="nucleotide sequence ID" value="NZ_CP032382.1"/>
</dbReference>
<dbReference type="AlphaFoldDB" id="A0A385SK09"/>
<sequence>MAAVTEEKGTISIHTENIFPIIKKFLYSDHEIFLRELVSNAVDATQKLKKLASLGEFTGELGDLKIEVSFDKEKKTITVSDKGLGMTGEEIKKYINQIAFSGAAEFVEKFKDKTDAKDIIGKFGLGFYSAFMVADQVEIISRSFKAEENEAARWICDGSTEFELSAATKAERGTDVILHINADSEEFLDEWKLKGILDKYCKFLPVEIKFGTTQEQEEDGVDAEGKPKYQSITVDRIINNPAPLWVKSPSELKDEDYLAFYKELYPFSEDPLFWIHLNVDYPFSLTGVLYFPKVKNDFEMQKNKIQLYSRQVFITDEVKDVVPDFLMMLHGVLDSPDIPLNVSRSYLQSDANVKKISQHITKKVADKLSELYKKDRKDFEKKWDDINIFVKYGIISDEKFYDRAKDFTLLKNVDRQYFTFEEYKEKVSATQTDKDGNVIYVYASDPGKQDSFIQAAKAKAYDVLLLDGVLDNHFINTLEQKLEKVQIKRVDSETADKLIDKDEKMESVLSADEQQAVKTVFEKAINSKTMTVAVESLSPQDLPVVITMSEFMRRMKDMAKLGGGGGYAFMGNMPDNYNVAVNANHPIVQKILKAGSEEDKNRLAKQAYDLALLSQNMLTGADLTNFIRRSVEMVS</sequence>
<dbReference type="GO" id="GO:0140662">
    <property type="term" value="F:ATP-dependent protein folding chaperone"/>
    <property type="evidence" value="ECO:0007669"/>
    <property type="project" value="InterPro"/>
</dbReference>
<dbReference type="OrthoDB" id="9802640at2"/>
<evidence type="ECO:0000256" key="10">
    <source>
        <dbReference type="ARBA" id="ARBA00080411"/>
    </source>
</evidence>
<dbReference type="CDD" id="cd16927">
    <property type="entry name" value="HATPase_Hsp90-like"/>
    <property type="match status" value="1"/>
</dbReference>
<keyword evidence="4 11" id="KW-0067">ATP-binding</keyword>
<reference evidence="13" key="1">
    <citation type="submission" date="2018-09" db="EMBL/GenBank/DDBJ databases">
        <title>Chryseolinea sp. KIS68-18 isolated from soil.</title>
        <authorList>
            <person name="Weon H.-Y."/>
            <person name="Kwon S.-W."/>
            <person name="Lee S.A."/>
        </authorList>
    </citation>
    <scope>NUCLEOTIDE SEQUENCE [LARGE SCALE GENOMIC DNA]</scope>
    <source>
        <strain evidence="13">KIS68-18</strain>
    </source>
</reference>
<dbReference type="PIRSF" id="PIRSF002583">
    <property type="entry name" value="Hsp90"/>
    <property type="match status" value="1"/>
</dbReference>
<evidence type="ECO:0000256" key="6">
    <source>
        <dbReference type="ARBA" id="ARBA00023186"/>
    </source>
</evidence>
<dbReference type="InterPro" id="IPR019805">
    <property type="entry name" value="Heat_shock_protein_90_CS"/>
</dbReference>
<dbReference type="InterPro" id="IPR020568">
    <property type="entry name" value="Ribosomal_Su5_D2-typ_SF"/>
</dbReference>
<evidence type="ECO:0000256" key="7">
    <source>
        <dbReference type="ARBA" id="ARBA00067988"/>
    </source>
</evidence>
<name>A0A385SK09_9BACT</name>
<dbReference type="SUPFAM" id="SSF110942">
    <property type="entry name" value="HSP90 C-terminal domain"/>
    <property type="match status" value="1"/>
</dbReference>
<feature type="binding site" evidence="11">
    <location>
        <position position="344"/>
    </location>
    <ligand>
        <name>ATP</name>
        <dbReference type="ChEBI" id="CHEBI:30616"/>
    </ligand>
</feature>
<dbReference type="PANTHER" id="PTHR11528">
    <property type="entry name" value="HEAT SHOCK PROTEIN 90 FAMILY MEMBER"/>
    <property type="match status" value="1"/>
</dbReference>
<comment type="similarity">
    <text evidence="1">Belongs to the heat shock protein 90 family.</text>
</comment>
<dbReference type="FunFam" id="3.30.230.80:FF:000008">
    <property type="entry name" value="Molecular chaperone HtpG"/>
    <property type="match status" value="1"/>
</dbReference>
<protein>
    <recommendedName>
        <fullName evidence="8">Chaperone protein HtpG</fullName>
    </recommendedName>
    <alternativeName>
        <fullName evidence="7">Chaperone protein htpG</fullName>
    </alternativeName>
    <alternativeName>
        <fullName evidence="9 10">Heat shock protein HtpG</fullName>
    </alternativeName>
</protein>
<dbReference type="Proteomes" id="UP000266183">
    <property type="component" value="Chromosome"/>
</dbReference>
<dbReference type="EMBL" id="CP032382">
    <property type="protein sequence ID" value="AYB30796.1"/>
    <property type="molecule type" value="Genomic_DNA"/>
</dbReference>
<dbReference type="InterPro" id="IPR001404">
    <property type="entry name" value="Hsp90_fam"/>
</dbReference>
<organism evidence="12 13">
    <name type="scientific">Chryseolinea soli</name>
    <dbReference type="NCBI Taxonomy" id="2321403"/>
    <lineage>
        <taxon>Bacteria</taxon>
        <taxon>Pseudomonadati</taxon>
        <taxon>Bacteroidota</taxon>
        <taxon>Cytophagia</taxon>
        <taxon>Cytophagales</taxon>
        <taxon>Fulvivirgaceae</taxon>
        <taxon>Chryseolinea</taxon>
    </lineage>
</organism>
<dbReference type="SUPFAM" id="SSF55874">
    <property type="entry name" value="ATPase domain of HSP90 chaperone/DNA topoisomerase II/histidine kinase"/>
    <property type="match status" value="1"/>
</dbReference>
<feature type="binding site" evidence="11">
    <location>
        <position position="36"/>
    </location>
    <ligand>
        <name>ATP</name>
        <dbReference type="ChEBI" id="CHEBI:30616"/>
    </ligand>
</feature>
<dbReference type="GO" id="GO:0005524">
    <property type="term" value="F:ATP binding"/>
    <property type="evidence" value="ECO:0007669"/>
    <property type="project" value="UniProtKB-KW"/>
</dbReference>
<proteinExistence type="inferred from homology"/>
<evidence type="ECO:0000256" key="1">
    <source>
        <dbReference type="ARBA" id="ARBA00008239"/>
    </source>
</evidence>
<keyword evidence="2" id="KW-0963">Cytoplasm</keyword>
<feature type="binding site" evidence="11">
    <location>
        <position position="86"/>
    </location>
    <ligand>
        <name>ATP</name>
        <dbReference type="ChEBI" id="CHEBI:30616"/>
    </ligand>
</feature>
<feature type="binding site" evidence="11">
    <location>
        <position position="40"/>
    </location>
    <ligand>
        <name>ATP</name>
        <dbReference type="ChEBI" id="CHEBI:30616"/>
    </ligand>
</feature>
<feature type="binding site" evidence="11">
    <location>
        <position position="174"/>
    </location>
    <ligand>
        <name>ATP</name>
        <dbReference type="ChEBI" id="CHEBI:30616"/>
    </ligand>
</feature>
<gene>
    <name evidence="12" type="primary">htpG</name>
    <name evidence="12" type="ORF">D4L85_09490</name>
</gene>
<dbReference type="InterPro" id="IPR036890">
    <property type="entry name" value="HATPase_C_sf"/>
</dbReference>
<evidence type="ECO:0000313" key="13">
    <source>
        <dbReference type="Proteomes" id="UP000266183"/>
    </source>
</evidence>
<keyword evidence="13" id="KW-1185">Reference proteome</keyword>
<feature type="binding site" evidence="11">
    <location>
        <position position="81"/>
    </location>
    <ligand>
        <name>ATP</name>
        <dbReference type="ChEBI" id="CHEBI:30616"/>
    </ligand>
</feature>
<dbReference type="Gene3D" id="1.20.120.790">
    <property type="entry name" value="Heat shock protein 90, C-terminal domain"/>
    <property type="match status" value="1"/>
</dbReference>
<dbReference type="GO" id="GO:0016887">
    <property type="term" value="F:ATP hydrolysis activity"/>
    <property type="evidence" value="ECO:0007669"/>
    <property type="project" value="InterPro"/>
</dbReference>
<dbReference type="Pfam" id="PF13589">
    <property type="entry name" value="HATPase_c_3"/>
    <property type="match status" value="1"/>
</dbReference>
<dbReference type="NCBIfam" id="NF003555">
    <property type="entry name" value="PRK05218.1"/>
    <property type="match status" value="1"/>
</dbReference>
<keyword evidence="6" id="KW-0143">Chaperone</keyword>
<dbReference type="Pfam" id="PF00183">
    <property type="entry name" value="HSP90"/>
    <property type="match status" value="1"/>
</dbReference>
<evidence type="ECO:0000256" key="9">
    <source>
        <dbReference type="ARBA" id="ARBA00079544"/>
    </source>
</evidence>
<dbReference type="PROSITE" id="PS00298">
    <property type="entry name" value="HSP90"/>
    <property type="match status" value="1"/>
</dbReference>
<feature type="binding site" evidence="11">
    <location>
        <begin position="101"/>
        <end position="102"/>
    </location>
    <ligand>
        <name>ATP</name>
        <dbReference type="ChEBI" id="CHEBI:30616"/>
    </ligand>
</feature>
<accession>A0A385SK09</accession>
<dbReference type="Gene3D" id="3.40.50.11260">
    <property type="match status" value="1"/>
</dbReference>
<dbReference type="InterPro" id="IPR037196">
    <property type="entry name" value="HSP90_C"/>
</dbReference>
<dbReference type="Gene3D" id="3.30.565.10">
    <property type="entry name" value="Histidine kinase-like ATPase, C-terminal domain"/>
    <property type="match status" value="1"/>
</dbReference>
<evidence type="ECO:0000256" key="5">
    <source>
        <dbReference type="ARBA" id="ARBA00023016"/>
    </source>
</evidence>
<keyword evidence="5" id="KW-0346">Stress response</keyword>
<evidence type="ECO:0000313" key="12">
    <source>
        <dbReference type="EMBL" id="AYB30796.1"/>
    </source>
</evidence>
<dbReference type="KEGG" id="chk:D4L85_09490"/>
<evidence type="ECO:0000256" key="2">
    <source>
        <dbReference type="ARBA" id="ARBA00022490"/>
    </source>
</evidence>
<dbReference type="FunFam" id="3.30.565.10:FF:000076">
    <property type="entry name" value="Molecular chaperone HtpG"/>
    <property type="match status" value="1"/>
</dbReference>
<evidence type="ECO:0000256" key="4">
    <source>
        <dbReference type="ARBA" id="ARBA00022840"/>
    </source>
</evidence>
<dbReference type="PRINTS" id="PR00775">
    <property type="entry name" value="HEATSHOCK90"/>
</dbReference>
<dbReference type="Gene3D" id="3.30.230.80">
    <property type="match status" value="1"/>
</dbReference>
<dbReference type="GO" id="GO:0051082">
    <property type="term" value="F:unfolded protein binding"/>
    <property type="evidence" value="ECO:0007669"/>
    <property type="project" value="InterPro"/>
</dbReference>
<dbReference type="InterPro" id="IPR020575">
    <property type="entry name" value="Hsp90_N"/>
</dbReference>
<dbReference type="SUPFAM" id="SSF54211">
    <property type="entry name" value="Ribosomal protein S5 domain 2-like"/>
    <property type="match status" value="1"/>
</dbReference>
<evidence type="ECO:0000256" key="3">
    <source>
        <dbReference type="ARBA" id="ARBA00022741"/>
    </source>
</evidence>
<evidence type="ECO:0000256" key="11">
    <source>
        <dbReference type="PIRSR" id="PIRSR002583-1"/>
    </source>
</evidence>
<keyword evidence="3 11" id="KW-0547">Nucleotide-binding</keyword>
<evidence type="ECO:0000256" key="8">
    <source>
        <dbReference type="ARBA" id="ARBA00070675"/>
    </source>
</evidence>